<evidence type="ECO:0000256" key="2">
    <source>
        <dbReference type="ARBA" id="ARBA00023002"/>
    </source>
</evidence>
<dbReference type="Pfam" id="PF02826">
    <property type="entry name" value="2-Hacid_dh_C"/>
    <property type="match status" value="1"/>
</dbReference>
<evidence type="ECO:0000313" key="8">
    <source>
        <dbReference type="Proteomes" id="UP000251075"/>
    </source>
</evidence>
<dbReference type="EMBL" id="PGTO01000005">
    <property type="protein sequence ID" value="RAU22305.1"/>
    <property type="molecule type" value="Genomic_DNA"/>
</dbReference>
<evidence type="ECO:0000256" key="1">
    <source>
        <dbReference type="ARBA" id="ARBA00005854"/>
    </source>
</evidence>
<dbReference type="GO" id="GO:0051287">
    <property type="term" value="F:NAD binding"/>
    <property type="evidence" value="ECO:0007669"/>
    <property type="project" value="InterPro"/>
</dbReference>
<dbReference type="InterPro" id="IPR006140">
    <property type="entry name" value="D-isomer_DH_NAD-bd"/>
</dbReference>
<dbReference type="AlphaFoldDB" id="A0A364NZJ1"/>
<dbReference type="Proteomes" id="UP000251075">
    <property type="component" value="Unassembled WGS sequence"/>
</dbReference>
<evidence type="ECO:0000256" key="4">
    <source>
        <dbReference type="RuleBase" id="RU003719"/>
    </source>
</evidence>
<dbReference type="PANTHER" id="PTHR10996">
    <property type="entry name" value="2-HYDROXYACID DEHYDROGENASE-RELATED"/>
    <property type="match status" value="1"/>
</dbReference>
<gene>
    <name evidence="7" type="ORF">CU669_09290</name>
</gene>
<dbReference type="FunFam" id="3.40.50.720:FF:000203">
    <property type="entry name" value="D-3-phosphoglycerate dehydrogenase (SerA)"/>
    <property type="match status" value="1"/>
</dbReference>
<dbReference type="Pfam" id="PF00389">
    <property type="entry name" value="2-Hacid_dh"/>
    <property type="match status" value="1"/>
</dbReference>
<evidence type="ECO:0000259" key="5">
    <source>
        <dbReference type="Pfam" id="PF00389"/>
    </source>
</evidence>
<name>A0A364NZJ1_9PROT</name>
<dbReference type="GO" id="GO:0005829">
    <property type="term" value="C:cytosol"/>
    <property type="evidence" value="ECO:0007669"/>
    <property type="project" value="TreeGrafter"/>
</dbReference>
<reference evidence="7 8" key="1">
    <citation type="submission" date="2017-11" db="EMBL/GenBank/DDBJ databases">
        <title>Draft genome sequence of magnetotactic bacterium Magnetospirillum kuznetsovii LBB-42.</title>
        <authorList>
            <person name="Grouzdev D.S."/>
            <person name="Rysina M.S."/>
            <person name="Baslerov R.V."/>
            <person name="Koziaeva V."/>
        </authorList>
    </citation>
    <scope>NUCLEOTIDE SEQUENCE [LARGE SCALE GENOMIC DNA]</scope>
    <source>
        <strain evidence="7 8">LBB-42</strain>
    </source>
</reference>
<protein>
    <submittedName>
        <fullName evidence="7">D-glycerate dehydrogenase</fullName>
    </submittedName>
</protein>
<dbReference type="InterPro" id="IPR006139">
    <property type="entry name" value="D-isomer_2_OHA_DH_cat_dom"/>
</dbReference>
<organism evidence="7 8">
    <name type="scientific">Paramagnetospirillum kuznetsovii</name>
    <dbReference type="NCBI Taxonomy" id="2053833"/>
    <lineage>
        <taxon>Bacteria</taxon>
        <taxon>Pseudomonadati</taxon>
        <taxon>Pseudomonadota</taxon>
        <taxon>Alphaproteobacteria</taxon>
        <taxon>Rhodospirillales</taxon>
        <taxon>Magnetospirillaceae</taxon>
        <taxon>Paramagnetospirillum</taxon>
    </lineage>
</organism>
<dbReference type="InterPro" id="IPR036291">
    <property type="entry name" value="NAD(P)-bd_dom_sf"/>
</dbReference>
<dbReference type="RefSeq" id="WP_112143975.1">
    <property type="nucleotide sequence ID" value="NZ_PGTO01000005.1"/>
</dbReference>
<keyword evidence="2 4" id="KW-0560">Oxidoreductase</keyword>
<dbReference type="GO" id="GO:0030267">
    <property type="term" value="F:glyoxylate reductase (NADPH) activity"/>
    <property type="evidence" value="ECO:0007669"/>
    <property type="project" value="TreeGrafter"/>
</dbReference>
<dbReference type="SUPFAM" id="SSF51735">
    <property type="entry name" value="NAD(P)-binding Rossmann-fold domains"/>
    <property type="match status" value="1"/>
</dbReference>
<feature type="domain" description="D-isomer specific 2-hydroxyacid dehydrogenase catalytic" evidence="5">
    <location>
        <begin position="35"/>
        <end position="322"/>
    </location>
</feature>
<dbReference type="PANTHER" id="PTHR10996:SF178">
    <property type="entry name" value="2-HYDROXYACID DEHYDROGENASE YGL185C-RELATED"/>
    <property type="match status" value="1"/>
</dbReference>
<dbReference type="InterPro" id="IPR050223">
    <property type="entry name" value="D-isomer_2-hydroxyacid_DH"/>
</dbReference>
<accession>A0A364NZJ1</accession>
<sequence length="323" mass="35282">MTAKPRLVITRRLPPSVEARAASLFEVLSNPEDSVLTPDQIIERVERHRADALLVCLTDRMDAALIGRLPAGLRIIVTYSVGTNHLDLAAARQRGITLAYTPDATTEATADLAMLLLLSACRRAHEHQAILRSGGWGAWNAWDKLGTDPGGKVLGLVGMGRIGRAVAKRAKGFGMTIAYHQRNRLSPDLEDGAVFHPTLEALFRASRIVSLHTPSTPETMGQINRRSLSWLPDGAILINTARGDQVVDDDLIEALRQGRLAAAGLDVFTGEPDFDRRYLELPNATLLPHIGTSTVETRDQMGFDAIANLDDFFSGRQPRWSVA</sequence>
<dbReference type="SUPFAM" id="SSF52283">
    <property type="entry name" value="Formate/glycerate dehydrogenase catalytic domain-like"/>
    <property type="match status" value="1"/>
</dbReference>
<dbReference type="GO" id="GO:0016618">
    <property type="term" value="F:hydroxypyruvate reductase [NAD(P)H] activity"/>
    <property type="evidence" value="ECO:0007669"/>
    <property type="project" value="TreeGrafter"/>
</dbReference>
<comment type="similarity">
    <text evidence="1 4">Belongs to the D-isomer specific 2-hydroxyacid dehydrogenase family.</text>
</comment>
<dbReference type="Gene3D" id="3.40.50.720">
    <property type="entry name" value="NAD(P)-binding Rossmann-like Domain"/>
    <property type="match status" value="2"/>
</dbReference>
<dbReference type="OrthoDB" id="9793626at2"/>
<feature type="domain" description="D-isomer specific 2-hydroxyacid dehydrogenase NAD-binding" evidence="6">
    <location>
        <begin position="115"/>
        <end position="291"/>
    </location>
</feature>
<keyword evidence="8" id="KW-1185">Reference proteome</keyword>
<dbReference type="CDD" id="cd05301">
    <property type="entry name" value="GDH"/>
    <property type="match status" value="1"/>
</dbReference>
<keyword evidence="3" id="KW-0520">NAD</keyword>
<proteinExistence type="inferred from homology"/>
<evidence type="ECO:0000313" key="7">
    <source>
        <dbReference type="EMBL" id="RAU22305.1"/>
    </source>
</evidence>
<evidence type="ECO:0000256" key="3">
    <source>
        <dbReference type="ARBA" id="ARBA00023027"/>
    </source>
</evidence>
<comment type="caution">
    <text evidence="7">The sequence shown here is derived from an EMBL/GenBank/DDBJ whole genome shotgun (WGS) entry which is preliminary data.</text>
</comment>
<evidence type="ECO:0000259" key="6">
    <source>
        <dbReference type="Pfam" id="PF02826"/>
    </source>
</evidence>